<dbReference type="InterPro" id="IPR026960">
    <property type="entry name" value="RVT-Znf"/>
</dbReference>
<sequence length="141" mass="16494">MMRNKHIVEKHILWKLINGSSSFWWDNWLGVGPLAHYRLFSVSSAWNSISATREETKINTYTWHKRIPFKCSFLLWRAIRGKLPTNERLASFGIKPGSCYCCRSPGVDTIERTFNTGIFAKKVWNYFVVSSIQMHYCPLET</sequence>
<accession>A0AAV9KX13</accession>
<protein>
    <recommendedName>
        <fullName evidence="1">Reverse transcriptase zinc-binding domain-containing protein</fullName>
    </recommendedName>
</protein>
<dbReference type="AlphaFoldDB" id="A0AAV9KX13"/>
<dbReference type="Proteomes" id="UP001311915">
    <property type="component" value="Unassembled WGS sequence"/>
</dbReference>
<evidence type="ECO:0000313" key="3">
    <source>
        <dbReference type="Proteomes" id="UP001311915"/>
    </source>
</evidence>
<proteinExistence type="predicted"/>
<dbReference type="EMBL" id="JAWPEI010000008">
    <property type="protein sequence ID" value="KAK4717971.1"/>
    <property type="molecule type" value="Genomic_DNA"/>
</dbReference>
<dbReference type="Pfam" id="PF13966">
    <property type="entry name" value="zf-RVT"/>
    <property type="match status" value="1"/>
</dbReference>
<name>A0AAV9KX13_9SOLN</name>
<feature type="domain" description="Reverse transcriptase zinc-binding" evidence="1">
    <location>
        <begin position="40"/>
        <end position="124"/>
    </location>
</feature>
<reference evidence="2 3" key="1">
    <citation type="submission" date="2023-10" db="EMBL/GenBank/DDBJ databases">
        <title>Genome-Wide Identification Analysis in wild type Solanum Pinnatisectum Reveals Some Genes Defensing Phytophthora Infestans.</title>
        <authorList>
            <person name="Sun C."/>
        </authorList>
    </citation>
    <scope>NUCLEOTIDE SEQUENCE [LARGE SCALE GENOMIC DNA]</scope>
    <source>
        <strain evidence="2">LQN</strain>
        <tissue evidence="2">Leaf</tissue>
    </source>
</reference>
<gene>
    <name evidence="2" type="ORF">R3W88_016309</name>
</gene>
<evidence type="ECO:0000259" key="1">
    <source>
        <dbReference type="Pfam" id="PF13966"/>
    </source>
</evidence>
<evidence type="ECO:0000313" key="2">
    <source>
        <dbReference type="EMBL" id="KAK4717971.1"/>
    </source>
</evidence>
<organism evidence="2 3">
    <name type="scientific">Solanum pinnatisectum</name>
    <name type="common">tansyleaf nightshade</name>
    <dbReference type="NCBI Taxonomy" id="50273"/>
    <lineage>
        <taxon>Eukaryota</taxon>
        <taxon>Viridiplantae</taxon>
        <taxon>Streptophyta</taxon>
        <taxon>Embryophyta</taxon>
        <taxon>Tracheophyta</taxon>
        <taxon>Spermatophyta</taxon>
        <taxon>Magnoliopsida</taxon>
        <taxon>eudicotyledons</taxon>
        <taxon>Gunneridae</taxon>
        <taxon>Pentapetalae</taxon>
        <taxon>asterids</taxon>
        <taxon>lamiids</taxon>
        <taxon>Solanales</taxon>
        <taxon>Solanaceae</taxon>
        <taxon>Solanoideae</taxon>
        <taxon>Solaneae</taxon>
        <taxon>Solanum</taxon>
    </lineage>
</organism>
<keyword evidence="3" id="KW-1185">Reference proteome</keyword>
<comment type="caution">
    <text evidence="2">The sequence shown here is derived from an EMBL/GenBank/DDBJ whole genome shotgun (WGS) entry which is preliminary data.</text>
</comment>